<accession>A0ABV9K658</accession>
<dbReference type="RefSeq" id="WP_380077903.1">
    <property type="nucleotide sequence ID" value="NZ_JBHSGO010000049.1"/>
</dbReference>
<evidence type="ECO:0000256" key="11">
    <source>
        <dbReference type="SAM" id="Phobius"/>
    </source>
</evidence>
<evidence type="ECO:0000256" key="3">
    <source>
        <dbReference type="ARBA" id="ARBA00022448"/>
    </source>
</evidence>
<evidence type="ECO:0000256" key="8">
    <source>
        <dbReference type="ARBA" id="ARBA00022989"/>
    </source>
</evidence>
<dbReference type="InterPro" id="IPR051045">
    <property type="entry name" value="TonB-dependent_transducer"/>
</dbReference>
<evidence type="ECO:0000256" key="4">
    <source>
        <dbReference type="ARBA" id="ARBA00022475"/>
    </source>
</evidence>
<dbReference type="PROSITE" id="PS52015">
    <property type="entry name" value="TONB_CTD"/>
    <property type="match status" value="1"/>
</dbReference>
<feature type="compositionally biased region" description="Acidic residues" evidence="10">
    <location>
        <begin position="62"/>
        <end position="77"/>
    </location>
</feature>
<reference evidence="14" key="1">
    <citation type="journal article" date="2019" name="Int. J. Syst. Evol. Microbiol.">
        <title>The Global Catalogue of Microorganisms (GCM) 10K type strain sequencing project: providing services to taxonomists for standard genome sequencing and annotation.</title>
        <authorList>
            <consortium name="The Broad Institute Genomics Platform"/>
            <consortium name="The Broad Institute Genome Sequencing Center for Infectious Disease"/>
            <person name="Wu L."/>
            <person name="Ma J."/>
        </authorList>
    </citation>
    <scope>NUCLEOTIDE SEQUENCE [LARGE SCALE GENOMIC DNA]</scope>
    <source>
        <strain evidence="14">CGMCC 4.7357</strain>
    </source>
</reference>
<dbReference type="PANTHER" id="PTHR33446:SF2">
    <property type="entry name" value="PROTEIN TONB"/>
    <property type="match status" value="1"/>
</dbReference>
<dbReference type="InterPro" id="IPR006260">
    <property type="entry name" value="TonB/TolA_C"/>
</dbReference>
<dbReference type="Pfam" id="PF03544">
    <property type="entry name" value="TonB_C"/>
    <property type="match status" value="1"/>
</dbReference>
<evidence type="ECO:0000313" key="14">
    <source>
        <dbReference type="Proteomes" id="UP001596020"/>
    </source>
</evidence>
<dbReference type="InterPro" id="IPR003538">
    <property type="entry name" value="TonB"/>
</dbReference>
<evidence type="ECO:0000256" key="6">
    <source>
        <dbReference type="ARBA" id="ARBA00022692"/>
    </source>
</evidence>
<feature type="domain" description="TonB C-terminal" evidence="12">
    <location>
        <begin position="143"/>
        <end position="234"/>
    </location>
</feature>
<evidence type="ECO:0000256" key="2">
    <source>
        <dbReference type="ARBA" id="ARBA00006555"/>
    </source>
</evidence>
<keyword evidence="6 11" id="KW-0812">Transmembrane</keyword>
<keyword evidence="8 11" id="KW-1133">Transmembrane helix</keyword>
<evidence type="ECO:0000256" key="10">
    <source>
        <dbReference type="SAM" id="MobiDB-lite"/>
    </source>
</evidence>
<keyword evidence="3" id="KW-0813">Transport</keyword>
<comment type="caution">
    <text evidence="13">The sequence shown here is derived from an EMBL/GenBank/DDBJ whole genome shotgun (WGS) entry which is preliminary data.</text>
</comment>
<keyword evidence="5" id="KW-0997">Cell inner membrane</keyword>
<organism evidence="13 14">
    <name type="scientific">Falsiporphyromonas endometrii</name>
    <dbReference type="NCBI Taxonomy" id="1387297"/>
    <lineage>
        <taxon>Bacteria</taxon>
        <taxon>Pseudomonadati</taxon>
        <taxon>Bacteroidota</taxon>
        <taxon>Bacteroidia</taxon>
        <taxon>Bacteroidales</taxon>
        <taxon>Porphyromonadaceae</taxon>
        <taxon>Falsiporphyromonas</taxon>
    </lineage>
</organism>
<feature type="transmembrane region" description="Helical" evidence="11">
    <location>
        <begin position="16"/>
        <end position="34"/>
    </location>
</feature>
<dbReference type="PRINTS" id="PR01374">
    <property type="entry name" value="TONBPROTEIN"/>
</dbReference>
<keyword evidence="4" id="KW-1003">Cell membrane</keyword>
<dbReference type="Gene3D" id="3.30.1150.10">
    <property type="match status" value="1"/>
</dbReference>
<keyword evidence="9 11" id="KW-0472">Membrane</keyword>
<evidence type="ECO:0000256" key="5">
    <source>
        <dbReference type="ARBA" id="ARBA00022519"/>
    </source>
</evidence>
<proteinExistence type="inferred from homology"/>
<keyword evidence="14" id="KW-1185">Reference proteome</keyword>
<dbReference type="EMBL" id="JBHSGO010000049">
    <property type="protein sequence ID" value="MFC4665607.1"/>
    <property type="molecule type" value="Genomic_DNA"/>
</dbReference>
<sequence length="234" mass="26391">MEIKKSPKADLEKGKFLSFLLGLVLALSIVYVFLELRSYDEIEVQVQDKLNIADIDDAPVVEDPQQQEEQPEPEEAPVQEVQLPDEFKVVDNSQKVEKVSLVSADQDRQLPPPPPVVVKPVQKEEEDDRQIFVVVEENPEFPGGAGELMKWLSKNVRYPEAAIENNVSGRVIVQFVVEKDGSATDVKVVRGVDPSLDKEAIRVVSNMPKWKPGKQRGKPVRTRFTLPVVFQLRN</sequence>
<evidence type="ECO:0000256" key="7">
    <source>
        <dbReference type="ARBA" id="ARBA00022927"/>
    </source>
</evidence>
<dbReference type="PANTHER" id="PTHR33446">
    <property type="entry name" value="PROTEIN TONB-RELATED"/>
    <property type="match status" value="1"/>
</dbReference>
<evidence type="ECO:0000256" key="9">
    <source>
        <dbReference type="ARBA" id="ARBA00023136"/>
    </source>
</evidence>
<evidence type="ECO:0000256" key="1">
    <source>
        <dbReference type="ARBA" id="ARBA00004383"/>
    </source>
</evidence>
<protein>
    <submittedName>
        <fullName evidence="13">Energy transducer TonB</fullName>
    </submittedName>
</protein>
<comment type="similarity">
    <text evidence="2">Belongs to the TonB family.</text>
</comment>
<gene>
    <name evidence="13" type="ORF">ACFO3G_03105</name>
</gene>
<name>A0ABV9K658_9PORP</name>
<dbReference type="InterPro" id="IPR037682">
    <property type="entry name" value="TonB_C"/>
</dbReference>
<dbReference type="NCBIfam" id="TIGR01352">
    <property type="entry name" value="tonB_Cterm"/>
    <property type="match status" value="1"/>
</dbReference>
<evidence type="ECO:0000313" key="13">
    <source>
        <dbReference type="EMBL" id="MFC4665607.1"/>
    </source>
</evidence>
<keyword evidence="7" id="KW-0653">Protein transport</keyword>
<dbReference type="Proteomes" id="UP001596020">
    <property type="component" value="Unassembled WGS sequence"/>
</dbReference>
<feature type="region of interest" description="Disordered" evidence="10">
    <location>
        <begin position="62"/>
        <end position="83"/>
    </location>
</feature>
<evidence type="ECO:0000259" key="12">
    <source>
        <dbReference type="PROSITE" id="PS52015"/>
    </source>
</evidence>
<dbReference type="SUPFAM" id="SSF74653">
    <property type="entry name" value="TolA/TonB C-terminal domain"/>
    <property type="match status" value="1"/>
</dbReference>
<comment type="subcellular location">
    <subcellularLocation>
        <location evidence="1">Cell inner membrane</location>
        <topology evidence="1">Single-pass membrane protein</topology>
        <orientation evidence="1">Periplasmic side</orientation>
    </subcellularLocation>
</comment>